<organism evidence="1 2">
    <name type="scientific">Exiguobacterium antarcticum</name>
    <dbReference type="NCBI Taxonomy" id="132920"/>
    <lineage>
        <taxon>Bacteria</taxon>
        <taxon>Bacillati</taxon>
        <taxon>Bacillota</taxon>
        <taxon>Bacilli</taxon>
        <taxon>Bacillales</taxon>
        <taxon>Bacillales Family XII. Incertae Sedis</taxon>
        <taxon>Exiguobacterium</taxon>
    </lineage>
</organism>
<comment type="caution">
    <text evidence="1">The sequence shown here is derived from an EMBL/GenBank/DDBJ whole genome shotgun (WGS) entry which is preliminary data.</text>
</comment>
<accession>A0ABT6QXQ8</accession>
<dbReference type="EMBL" id="JASBQV010000001">
    <property type="protein sequence ID" value="MDI3233479.1"/>
    <property type="molecule type" value="Genomic_DNA"/>
</dbReference>
<proteinExistence type="predicted"/>
<protein>
    <submittedName>
        <fullName evidence="1">DUF1462 family protein</fullName>
    </submittedName>
</protein>
<evidence type="ECO:0000313" key="1">
    <source>
        <dbReference type="EMBL" id="MDI3233479.1"/>
    </source>
</evidence>
<gene>
    <name evidence="1" type="ORF">QK289_00555</name>
</gene>
<keyword evidence="2" id="KW-1185">Reference proteome</keyword>
<dbReference type="Proteomes" id="UP001243286">
    <property type="component" value="Unassembled WGS sequence"/>
</dbReference>
<dbReference type="RefSeq" id="WP_014971099.1">
    <property type="nucleotide sequence ID" value="NZ_JASBQV010000001.1"/>
</dbReference>
<dbReference type="SUPFAM" id="SSF52833">
    <property type="entry name" value="Thioredoxin-like"/>
    <property type="match status" value="1"/>
</dbReference>
<dbReference type="InterPro" id="IPR009190">
    <property type="entry name" value="DUF1462"/>
</dbReference>
<reference evidence="1 2" key="1">
    <citation type="submission" date="2023-04" db="EMBL/GenBank/DDBJ databases">
        <title>Antarctic isolates genomes.</title>
        <authorList>
            <person name="Dimov S.G."/>
        </authorList>
    </citation>
    <scope>NUCLEOTIDE SEQUENCE [LARGE SCALE GENOMIC DNA]</scope>
    <source>
        <strain evidence="1 2">AL19</strain>
    </source>
</reference>
<sequence>MEIKVYGAAQTCPSCVGAPSSEETYSWLQAVLERKYETALTFAYIDFETSPVEDDWILALKDDVYFYPLVLLDEEMIDEGYVQLKKITQAIDTRLEKTAPE</sequence>
<dbReference type="Pfam" id="PF07315">
    <property type="entry name" value="DUF1462"/>
    <property type="match status" value="1"/>
</dbReference>
<name>A0ABT6QXQ8_9BACL</name>
<dbReference type="InterPro" id="IPR036249">
    <property type="entry name" value="Thioredoxin-like_sf"/>
</dbReference>
<dbReference type="InterPro" id="IPR038218">
    <property type="entry name" value="YuzD-like_sp"/>
</dbReference>
<dbReference type="Gene3D" id="3.40.30.30">
    <property type="entry name" value="Hypothetical protein sa0798"/>
    <property type="match status" value="1"/>
</dbReference>
<evidence type="ECO:0000313" key="2">
    <source>
        <dbReference type="Proteomes" id="UP001243286"/>
    </source>
</evidence>